<dbReference type="CDD" id="cd02968">
    <property type="entry name" value="SCO"/>
    <property type="match status" value="1"/>
</dbReference>
<dbReference type="InterPro" id="IPR013766">
    <property type="entry name" value="Thioredoxin_domain"/>
</dbReference>
<name>A0ABS9NUJ5_9RHOB</name>
<organism evidence="5 6">
    <name type="scientific">Ruegeria alba</name>
    <dbReference type="NCBI Taxonomy" id="2916756"/>
    <lineage>
        <taxon>Bacteria</taxon>
        <taxon>Pseudomonadati</taxon>
        <taxon>Pseudomonadota</taxon>
        <taxon>Alphaproteobacteria</taxon>
        <taxon>Rhodobacterales</taxon>
        <taxon>Roseobacteraceae</taxon>
        <taxon>Ruegeria</taxon>
    </lineage>
</organism>
<feature type="signal peptide" evidence="3">
    <location>
        <begin position="1"/>
        <end position="21"/>
    </location>
</feature>
<dbReference type="PANTHER" id="PTHR12151:SF25">
    <property type="entry name" value="LINALOOL DEHYDRATASE_ISOMERASE DOMAIN-CONTAINING PROTEIN"/>
    <property type="match status" value="1"/>
</dbReference>
<gene>
    <name evidence="5" type="ORF">MB818_06755</name>
</gene>
<dbReference type="EMBL" id="JAKOEM010000003">
    <property type="protein sequence ID" value="MCG6557892.1"/>
    <property type="molecule type" value="Genomic_DNA"/>
</dbReference>
<accession>A0ABS9NUJ5</accession>
<dbReference type="InterPro" id="IPR003782">
    <property type="entry name" value="SCO1/SenC"/>
</dbReference>
<dbReference type="Pfam" id="PF02630">
    <property type="entry name" value="SCO1-SenC"/>
    <property type="match status" value="1"/>
</dbReference>
<proteinExistence type="inferred from homology"/>
<dbReference type="Gene3D" id="3.40.30.10">
    <property type="entry name" value="Glutaredoxin"/>
    <property type="match status" value="1"/>
</dbReference>
<dbReference type="InterPro" id="IPR036249">
    <property type="entry name" value="Thioredoxin-like_sf"/>
</dbReference>
<comment type="similarity">
    <text evidence="1">Belongs to the SCO1/2 family.</text>
</comment>
<reference evidence="5" key="1">
    <citation type="submission" date="2022-02" db="EMBL/GenBank/DDBJ databases">
        <title>The genome sequence of Ruegeria sp. 1NDH52C.</title>
        <authorList>
            <person name="Du J."/>
        </authorList>
    </citation>
    <scope>NUCLEOTIDE SEQUENCE</scope>
    <source>
        <strain evidence="5">1NDH52C</strain>
    </source>
</reference>
<keyword evidence="3" id="KW-0732">Signal</keyword>
<protein>
    <submittedName>
        <fullName evidence="5">SCO family protein</fullName>
    </submittedName>
</protein>
<keyword evidence="2" id="KW-0186">Copper</keyword>
<dbReference type="PROSITE" id="PS51352">
    <property type="entry name" value="THIOREDOXIN_2"/>
    <property type="match status" value="1"/>
</dbReference>
<dbReference type="PANTHER" id="PTHR12151">
    <property type="entry name" value="ELECTRON TRANSPORT PROTIN SCO1/SENC FAMILY MEMBER"/>
    <property type="match status" value="1"/>
</dbReference>
<sequence>MRGLLGATLLMGAVLAAPAQAGNAPLPFDVGGPFELTDQNGARRSQADPQGHGQLLFFGYATCPGICSAAMPMMADAVDRLADAGIPVTPVMITVDPERDRPGEMNAPLARYHPDFIGLTGSEAELQAAYDAYSVERELAYVDPEYGPVYTHGAFVYLLDAKGEVLSLFPPILSSDRVVELARKYLGSEGS</sequence>
<evidence type="ECO:0000256" key="1">
    <source>
        <dbReference type="ARBA" id="ARBA00010996"/>
    </source>
</evidence>
<evidence type="ECO:0000313" key="5">
    <source>
        <dbReference type="EMBL" id="MCG6557892.1"/>
    </source>
</evidence>
<evidence type="ECO:0000313" key="6">
    <source>
        <dbReference type="Proteomes" id="UP001165279"/>
    </source>
</evidence>
<feature type="chain" id="PRO_5045365911" evidence="3">
    <location>
        <begin position="22"/>
        <end position="191"/>
    </location>
</feature>
<dbReference type="SUPFAM" id="SSF52833">
    <property type="entry name" value="Thioredoxin-like"/>
    <property type="match status" value="1"/>
</dbReference>
<dbReference type="Proteomes" id="UP001165279">
    <property type="component" value="Unassembled WGS sequence"/>
</dbReference>
<evidence type="ECO:0000259" key="4">
    <source>
        <dbReference type="PROSITE" id="PS51352"/>
    </source>
</evidence>
<comment type="caution">
    <text evidence="5">The sequence shown here is derived from an EMBL/GenBank/DDBJ whole genome shotgun (WGS) entry which is preliminary data.</text>
</comment>
<evidence type="ECO:0000256" key="3">
    <source>
        <dbReference type="SAM" id="SignalP"/>
    </source>
</evidence>
<evidence type="ECO:0000256" key="2">
    <source>
        <dbReference type="ARBA" id="ARBA00023008"/>
    </source>
</evidence>
<feature type="domain" description="Thioredoxin" evidence="4">
    <location>
        <begin position="25"/>
        <end position="187"/>
    </location>
</feature>
<dbReference type="RefSeq" id="WP_234138821.1">
    <property type="nucleotide sequence ID" value="NZ_JAKOEM010000003.1"/>
</dbReference>
<keyword evidence="6" id="KW-1185">Reference proteome</keyword>